<accession>I0YM21</accession>
<feature type="compositionally biased region" description="Acidic residues" evidence="1">
    <location>
        <begin position="822"/>
        <end position="840"/>
    </location>
</feature>
<organism evidence="2 3">
    <name type="scientific">Coccomyxa subellipsoidea (strain C-169)</name>
    <name type="common">Green microalga</name>
    <dbReference type="NCBI Taxonomy" id="574566"/>
    <lineage>
        <taxon>Eukaryota</taxon>
        <taxon>Viridiplantae</taxon>
        <taxon>Chlorophyta</taxon>
        <taxon>core chlorophytes</taxon>
        <taxon>Trebouxiophyceae</taxon>
        <taxon>Trebouxiophyceae incertae sedis</taxon>
        <taxon>Coccomyxaceae</taxon>
        <taxon>Coccomyxa</taxon>
        <taxon>Coccomyxa subellipsoidea</taxon>
    </lineage>
</organism>
<feature type="compositionally biased region" description="Polar residues" evidence="1">
    <location>
        <begin position="524"/>
        <end position="534"/>
    </location>
</feature>
<feature type="compositionally biased region" description="Low complexity" evidence="1">
    <location>
        <begin position="298"/>
        <end position="314"/>
    </location>
</feature>
<feature type="compositionally biased region" description="Low complexity" evidence="1">
    <location>
        <begin position="702"/>
        <end position="722"/>
    </location>
</feature>
<feature type="compositionally biased region" description="Low complexity" evidence="1">
    <location>
        <begin position="250"/>
        <end position="268"/>
    </location>
</feature>
<feature type="compositionally biased region" description="Polar residues" evidence="1">
    <location>
        <begin position="1"/>
        <end position="11"/>
    </location>
</feature>
<feature type="region of interest" description="Disordered" evidence="1">
    <location>
        <begin position="580"/>
        <end position="638"/>
    </location>
</feature>
<name>I0YM21_COCSC</name>
<evidence type="ECO:0000313" key="2">
    <source>
        <dbReference type="EMBL" id="EIE19440.1"/>
    </source>
</evidence>
<gene>
    <name evidence="2" type="ORF">COCSUDRAFT_58722</name>
</gene>
<evidence type="ECO:0000313" key="3">
    <source>
        <dbReference type="Proteomes" id="UP000007264"/>
    </source>
</evidence>
<dbReference type="KEGG" id="csl:COCSUDRAFT_58722"/>
<dbReference type="OrthoDB" id="10671474at2759"/>
<feature type="compositionally biased region" description="Basic and acidic residues" evidence="1">
    <location>
        <begin position="680"/>
        <end position="689"/>
    </location>
</feature>
<feature type="compositionally biased region" description="Basic and acidic residues" evidence="1">
    <location>
        <begin position="392"/>
        <end position="413"/>
    </location>
</feature>
<protein>
    <submittedName>
        <fullName evidence="2">Uncharacterized protein</fullName>
    </submittedName>
</protein>
<dbReference type="GeneID" id="17037408"/>
<dbReference type="AlphaFoldDB" id="I0YM21"/>
<evidence type="ECO:0000256" key="1">
    <source>
        <dbReference type="SAM" id="MobiDB-lite"/>
    </source>
</evidence>
<comment type="caution">
    <text evidence="2">The sequence shown here is derived from an EMBL/GenBank/DDBJ whole genome shotgun (WGS) entry which is preliminary data.</text>
</comment>
<dbReference type="Proteomes" id="UP000007264">
    <property type="component" value="Unassembled WGS sequence"/>
</dbReference>
<feature type="compositionally biased region" description="Basic and acidic residues" evidence="1">
    <location>
        <begin position="269"/>
        <end position="284"/>
    </location>
</feature>
<reference evidence="2 3" key="1">
    <citation type="journal article" date="2012" name="Genome Biol.">
        <title>The genome of the polar eukaryotic microalga coccomyxa subellipsoidea reveals traits of cold adaptation.</title>
        <authorList>
            <person name="Blanc G."/>
            <person name="Agarkova I."/>
            <person name="Grimwood J."/>
            <person name="Kuo A."/>
            <person name="Brueggeman A."/>
            <person name="Dunigan D."/>
            <person name="Gurnon J."/>
            <person name="Ladunga I."/>
            <person name="Lindquist E."/>
            <person name="Lucas S."/>
            <person name="Pangilinan J."/>
            <person name="Proschold T."/>
            <person name="Salamov A."/>
            <person name="Schmutz J."/>
            <person name="Weeks D."/>
            <person name="Yamada T."/>
            <person name="Claverie J.M."/>
            <person name="Grigoriev I."/>
            <person name="Van Etten J."/>
            <person name="Lomsadze A."/>
            <person name="Borodovsky M."/>
        </authorList>
    </citation>
    <scope>NUCLEOTIDE SEQUENCE [LARGE SCALE GENOMIC DNA]</scope>
    <source>
        <strain evidence="2 3">C-169</strain>
    </source>
</reference>
<dbReference type="RefSeq" id="XP_005643984.1">
    <property type="nucleotide sequence ID" value="XM_005643927.1"/>
</dbReference>
<feature type="region of interest" description="Disordered" evidence="1">
    <location>
        <begin position="774"/>
        <end position="840"/>
    </location>
</feature>
<keyword evidence="3" id="KW-1185">Reference proteome</keyword>
<dbReference type="EMBL" id="AGSI01000019">
    <property type="protein sequence ID" value="EIE19440.1"/>
    <property type="molecule type" value="Genomic_DNA"/>
</dbReference>
<feature type="compositionally biased region" description="Basic and acidic residues" evidence="1">
    <location>
        <begin position="364"/>
        <end position="373"/>
    </location>
</feature>
<feature type="compositionally biased region" description="Basic and acidic residues" evidence="1">
    <location>
        <begin position="474"/>
        <end position="489"/>
    </location>
</feature>
<feature type="region of interest" description="Disordered" evidence="1">
    <location>
        <begin position="1"/>
        <end position="31"/>
    </location>
</feature>
<feature type="region of interest" description="Disordered" evidence="1">
    <location>
        <begin position="677"/>
        <end position="760"/>
    </location>
</feature>
<feature type="compositionally biased region" description="Acidic residues" evidence="1">
    <location>
        <begin position="426"/>
        <end position="440"/>
    </location>
</feature>
<feature type="compositionally biased region" description="Acidic residues" evidence="1">
    <location>
        <begin position="690"/>
        <end position="700"/>
    </location>
</feature>
<feature type="region of interest" description="Disordered" evidence="1">
    <location>
        <begin position="145"/>
        <end position="563"/>
    </location>
</feature>
<sequence>MSVTTNTSASQILKIGPPGSVHGSGASQDTGAEQLDAPAVEELCKLLASHKSLQLVVVWEAERELESRIMEAALQAGLQRDESETGCLRLKQMDFPEADEHFREFDSTVLRPVMNAQVDTVEEPEQRPEDSPLDLCEDAGRPVVQLDQPRGPAGNFYNGSGPQPVGRIRERRANTASGRSGRRRRGPSNRPAVAGQAEGVPRKRRRHQLTTEQAAGYSRQAPLPNSMAATARMAPFPSEPRSLASDSFGEDLYSSNSSEYSADSADYSPRAHQELLHTRLEVREISGASPESQREDALLASPAAAALPLDRPPSGRQGRVPTAARQHGAVRDKSPWHAPPRKSREPPSTPGPPIPEGLEPFGWESRESAEKHPPRGQFAKPDGPRRAKKRPAQAEEALRRLREQRSARRRSSDDASDSQSSQADVDQTDGAESSDSETDVDAWPVRPQRLLQIPDSEDQEQAQVPLLGAGELAGLDRVDEHPEQSHGHDAGNPSEASPAHNTPGAGRQHGHQGSTGAQERRSSAPATNSKQSKSVIDLRDEAGDALTSSPEAPSDNPALASEACQQSQPFIVRLHSLVPGSGSVAADGRVEAMQASPPKQQGTVPRQDRVKETGSAEGPSPSAVQEGPPQSAQMNARTRRELHLLRPFGWDKKADKHPANTERMGVSLVENMGCRRRARACAETERDPGNEDEDDSEDDVPLARLLTAPAARHAAPVTGAAAQETESSVAPANKQPPANEAAPQPSVLLSTSGVAPIDGGLGYKDAVMSLGTAPISQGSAGAAFDHAQIHGPTESGEAEQSTPSTAAAALDDEAPTPGGEEQMFDDSMYDLVPDSEDEQG</sequence>
<proteinExistence type="predicted"/>